<dbReference type="InterPro" id="IPR016156">
    <property type="entry name" value="FAD/NAD-linked_Rdtase_dimer_sf"/>
</dbReference>
<dbReference type="Pfam" id="PF07992">
    <property type="entry name" value="Pyr_redox_2"/>
    <property type="match status" value="1"/>
</dbReference>
<dbReference type="KEGG" id="mmt:Metme_3418"/>
<evidence type="ECO:0000256" key="1">
    <source>
        <dbReference type="ARBA" id="ARBA00001974"/>
    </source>
</evidence>
<feature type="domain" description="FAD/NAD(P)-binding" evidence="5">
    <location>
        <begin position="18"/>
        <end position="316"/>
    </location>
</feature>
<keyword evidence="3" id="KW-0285">Flavoprotein</keyword>
<organism evidence="7 8">
    <name type="scientific">Methylomonas methanica (strain DSM 25384 / MC09)</name>
    <dbReference type="NCBI Taxonomy" id="857087"/>
    <lineage>
        <taxon>Bacteria</taxon>
        <taxon>Pseudomonadati</taxon>
        <taxon>Pseudomonadota</taxon>
        <taxon>Gammaproteobacteria</taxon>
        <taxon>Methylococcales</taxon>
        <taxon>Methylococcaceae</taxon>
        <taxon>Methylomonas</taxon>
    </lineage>
</organism>
<reference key="2">
    <citation type="submission" date="2011-05" db="EMBL/GenBank/DDBJ databases">
        <title>Complete genome sequence of the aerobic marine methanotroph Methylomonas methanica MC09.</title>
        <authorList>
            <person name="Boden R."/>
            <person name="Cunliffe M."/>
            <person name="Scanlan J."/>
            <person name="Moussard H."/>
            <person name="Kits K.D."/>
            <person name="Klotz M."/>
            <person name="Jetten M."/>
            <person name="Vuilleumier S."/>
            <person name="Han J."/>
            <person name="Peters L."/>
            <person name="Mikhailova N."/>
            <person name="Teshima H."/>
            <person name="Tapia R."/>
            <person name="Kyrpides N."/>
            <person name="Ivanova N."/>
            <person name="Pagani I."/>
            <person name="Cheng J.-F."/>
            <person name="Goodwin L."/>
            <person name="Han C."/>
            <person name="Hauser L."/>
            <person name="Land M."/>
            <person name="Lapidus A."/>
            <person name="Lucas S."/>
            <person name="Pitluck S."/>
            <person name="Woyke T."/>
            <person name="Stein L.Y."/>
            <person name="Murrell C."/>
        </authorList>
    </citation>
    <scope>NUCLEOTIDE SEQUENCE</scope>
    <source>
        <strain>MC09</strain>
    </source>
</reference>
<protein>
    <submittedName>
        <fullName evidence="7">Nitrite reductase (NAD(P)H)</fullName>
    </submittedName>
</protein>
<dbReference type="InterPro" id="IPR023753">
    <property type="entry name" value="FAD/NAD-binding_dom"/>
</dbReference>
<evidence type="ECO:0000313" key="7">
    <source>
        <dbReference type="EMBL" id="AEG01788.1"/>
    </source>
</evidence>
<comment type="similarity">
    <text evidence="2">Belongs to the FAD-dependent oxidoreductase family.</text>
</comment>
<dbReference type="EMBL" id="CP002738">
    <property type="protein sequence ID" value="AEG01788.1"/>
    <property type="molecule type" value="Genomic_DNA"/>
</dbReference>
<evidence type="ECO:0000256" key="3">
    <source>
        <dbReference type="ARBA" id="ARBA00022630"/>
    </source>
</evidence>
<dbReference type="STRING" id="857087.Metme_3418"/>
<reference evidence="8" key="3">
    <citation type="submission" date="2011-05" db="EMBL/GenBank/DDBJ databases">
        <title>Complete sequence of Methylomonas methanica MC09.</title>
        <authorList>
            <consortium name="US DOE Joint Genome Institute"/>
            <person name="Lucas S."/>
            <person name="Han J."/>
            <person name="Lapidus A."/>
            <person name="Cheng J.-F."/>
            <person name="Goodwin L."/>
            <person name="Pitluck S."/>
            <person name="Peters L."/>
            <person name="Mikhailova N."/>
            <person name="Teshima H."/>
            <person name="Han C."/>
            <person name="Tapia R."/>
            <person name="Land M."/>
            <person name="Hauser L."/>
            <person name="Kyrpides N."/>
            <person name="Ivanova N."/>
            <person name="Pagani I."/>
            <person name="Stein L."/>
            <person name="Woyke T."/>
        </authorList>
    </citation>
    <scope>NUCLEOTIDE SEQUENCE [LARGE SCALE GENOMIC DNA]</scope>
    <source>
        <strain evidence="8">MC09</strain>
    </source>
</reference>
<dbReference type="PRINTS" id="PR00368">
    <property type="entry name" value="FADPNR"/>
</dbReference>
<dbReference type="HOGENOM" id="CLU_003291_4_4_6"/>
<dbReference type="InterPro" id="IPR036188">
    <property type="entry name" value="FAD/NAD-bd_sf"/>
</dbReference>
<dbReference type="InterPro" id="IPR050260">
    <property type="entry name" value="FAD-bd_OxRdtase"/>
</dbReference>
<dbReference type="Gene3D" id="3.50.50.60">
    <property type="entry name" value="FAD/NAD(P)-binding domain"/>
    <property type="match status" value="2"/>
</dbReference>
<sequence>MVDTETGPFHPINMSKQKLVVIGNGMAGMRTVDELLQLAPEQYQITVFGAEPHGNYNRIMLTPVLFGAKSIDDIMIHDFAWYRRNRITLHCGKDKAVVAVDRVKRRVIAKDGTTAEYDKLLIATGSLPLMLDIPGRETEGVMGFRDIADVQTMIEKAQTKQHAVILGGGLLGLEAANGLMQRGMQVTVVNRAGHLLNRQLDKQAAGFLQRQLEDKGIEFRLGVTISEVVSRDHHISKVRLSDNSLLPADILVMATGILPNIALGQAMDLDCERGIIVDDNLQTSDPRIYSVGECVQHRGEVFGLVAPVYEQAKVCAQQLAGRTSAEYRTLLSATMLKVTGIDLFSVGDFEGDSTCQQQVLVDHAQGVYRKIVLRDNVIAGMIMYGDTSDSAWYLNLVKNRTNVAAIRDRLIFQPVELAA</sequence>
<evidence type="ECO:0000256" key="4">
    <source>
        <dbReference type="ARBA" id="ARBA00022827"/>
    </source>
</evidence>
<feature type="domain" description="NADH-rubredoxin oxidoreductase C-terminal" evidence="6">
    <location>
        <begin position="333"/>
        <end position="400"/>
    </location>
</feature>
<dbReference type="Pfam" id="PF18267">
    <property type="entry name" value="Rubredoxin_C"/>
    <property type="match status" value="1"/>
</dbReference>
<comment type="cofactor">
    <cofactor evidence="1">
        <name>FAD</name>
        <dbReference type="ChEBI" id="CHEBI:57692"/>
    </cofactor>
</comment>
<dbReference type="GO" id="GO:0016491">
    <property type="term" value="F:oxidoreductase activity"/>
    <property type="evidence" value="ECO:0007669"/>
    <property type="project" value="InterPro"/>
</dbReference>
<accession>G0A6Z4</accession>
<dbReference type="Gene3D" id="3.30.390.30">
    <property type="match status" value="1"/>
</dbReference>
<keyword evidence="4" id="KW-0274">FAD</keyword>
<dbReference type="eggNOG" id="COG1251">
    <property type="taxonomic scope" value="Bacteria"/>
</dbReference>
<dbReference type="AlphaFoldDB" id="G0A6Z4"/>
<keyword evidence="8" id="KW-1185">Reference proteome</keyword>
<dbReference type="Proteomes" id="UP000008888">
    <property type="component" value="Chromosome"/>
</dbReference>
<evidence type="ECO:0000313" key="8">
    <source>
        <dbReference type="Proteomes" id="UP000008888"/>
    </source>
</evidence>
<dbReference type="InterPro" id="IPR041575">
    <property type="entry name" value="Rubredoxin_C"/>
</dbReference>
<dbReference type="PRINTS" id="PR00411">
    <property type="entry name" value="PNDRDTASEI"/>
</dbReference>
<proteinExistence type="inferred from homology"/>
<name>G0A6Z4_METMM</name>
<dbReference type="PANTHER" id="PTHR43429">
    <property type="entry name" value="PYRIDINE NUCLEOTIDE-DISULFIDE OXIDOREDUCTASE DOMAIN-CONTAINING"/>
    <property type="match status" value="1"/>
</dbReference>
<dbReference type="SUPFAM" id="SSF51905">
    <property type="entry name" value="FAD/NAD(P)-binding domain"/>
    <property type="match status" value="1"/>
</dbReference>
<dbReference type="PANTHER" id="PTHR43429:SF3">
    <property type="entry name" value="NITRITE REDUCTASE [NAD(P)H]"/>
    <property type="match status" value="1"/>
</dbReference>
<evidence type="ECO:0000259" key="6">
    <source>
        <dbReference type="Pfam" id="PF18267"/>
    </source>
</evidence>
<evidence type="ECO:0000259" key="5">
    <source>
        <dbReference type="Pfam" id="PF07992"/>
    </source>
</evidence>
<reference evidence="7 8" key="1">
    <citation type="journal article" date="2011" name="J. Bacteriol.">
        <title>Complete Genome Sequence of the Aerobic Marine Methanotroph Methylomonas methanica MC09.</title>
        <authorList>
            <person name="Boden R."/>
            <person name="Cunliffe M."/>
            <person name="Scanlan J."/>
            <person name="Moussard H."/>
            <person name="Kits K.D."/>
            <person name="Klotz M.G."/>
            <person name="Jetten M.S."/>
            <person name="Vuilleumier S."/>
            <person name="Han J."/>
            <person name="Peters L."/>
            <person name="Mikhailova N."/>
            <person name="Teshima H."/>
            <person name="Tapia R."/>
            <person name="Kyrpides N."/>
            <person name="Ivanova N."/>
            <person name="Pagani I."/>
            <person name="Cheng J.F."/>
            <person name="Goodwin L."/>
            <person name="Han C."/>
            <person name="Hauser L."/>
            <person name="Land M.L."/>
            <person name="Lapidus A."/>
            <person name="Lucas S."/>
            <person name="Pitluck S."/>
            <person name="Woyke T."/>
            <person name="Stein L."/>
            <person name="Murrell J.C."/>
        </authorList>
    </citation>
    <scope>NUCLEOTIDE SEQUENCE [LARGE SCALE GENOMIC DNA]</scope>
    <source>
        <strain evidence="7 8">MC09</strain>
    </source>
</reference>
<gene>
    <name evidence="7" type="ordered locus">Metme_3418</name>
</gene>
<evidence type="ECO:0000256" key="2">
    <source>
        <dbReference type="ARBA" id="ARBA00006442"/>
    </source>
</evidence>